<dbReference type="PANTHER" id="PTHR10720">
    <property type="entry name" value="HEME OXYGENASE"/>
    <property type="match status" value="1"/>
</dbReference>
<feature type="transmembrane region" description="Helical" evidence="14">
    <location>
        <begin position="469"/>
        <end position="489"/>
    </location>
</feature>
<evidence type="ECO:0000256" key="1">
    <source>
        <dbReference type="ARBA" id="ARBA00006134"/>
    </source>
</evidence>
<dbReference type="Pfam" id="PF01126">
    <property type="entry name" value="Heme_oxygenase"/>
    <property type="match status" value="1"/>
</dbReference>
<evidence type="ECO:0007829" key="17">
    <source>
        <dbReference type="PeptideAtlas" id="A0A9L0R3K7"/>
    </source>
</evidence>
<proteinExistence type="evidence at protein level"/>
<dbReference type="Ensembl" id="ENSECAT00000140432.1">
    <property type="protein sequence ID" value="ENSECAP00000057460.1"/>
    <property type="gene ID" value="ENSECAG00000001129.4"/>
</dbReference>
<comment type="function">
    <text evidence="12">Catalyzes the oxidative cleavage of heme at the alpha-methene bridge carbon, released as carbon monoxide (CO), to generate biliverdin IXalpha, while releasing the central heme iron chelate as ferrous iron. Affords protection against programmed cell death and this cytoprotective effect relies on its ability to catabolize free heme and prevent it from sensitizing cells to undergo apoptosis.</text>
</comment>
<dbReference type="FunFam" id="1.20.910.10:FF:000001">
    <property type="entry name" value="Heme oxygenase 1"/>
    <property type="match status" value="1"/>
</dbReference>
<keyword evidence="5" id="KW-0256">Endoplasmic reticulum</keyword>
<evidence type="ECO:0000256" key="5">
    <source>
        <dbReference type="ARBA" id="ARBA00022824"/>
    </source>
</evidence>
<keyword evidence="14" id="KW-1133">Transmembrane helix</keyword>
<dbReference type="InterPro" id="IPR002051">
    <property type="entry name" value="Haem_Oase"/>
</dbReference>
<evidence type="ECO:0000256" key="2">
    <source>
        <dbReference type="ARBA" id="ARBA00012360"/>
    </source>
</evidence>
<dbReference type="PRINTS" id="PR00088">
    <property type="entry name" value="HAEMOXYGNASE"/>
</dbReference>
<dbReference type="PANTHER" id="PTHR10720:SF1">
    <property type="entry name" value="HEME OXYGENASE 1"/>
    <property type="match status" value="1"/>
</dbReference>
<dbReference type="GO" id="GO:0042167">
    <property type="term" value="P:heme catabolic process"/>
    <property type="evidence" value="ECO:0000318"/>
    <property type="project" value="GO_Central"/>
</dbReference>
<dbReference type="CDD" id="cd00232">
    <property type="entry name" value="HemeO-like"/>
    <property type="match status" value="1"/>
</dbReference>
<evidence type="ECO:0000256" key="3">
    <source>
        <dbReference type="ARBA" id="ARBA00022617"/>
    </source>
</evidence>
<gene>
    <name evidence="15" type="primary">HMOX1</name>
</gene>
<dbReference type="GO" id="GO:0006788">
    <property type="term" value="P:heme oxidation"/>
    <property type="evidence" value="ECO:0000318"/>
    <property type="project" value="GO_Central"/>
</dbReference>
<feature type="compositionally biased region" description="Basic and acidic residues" evidence="13">
    <location>
        <begin position="426"/>
        <end position="440"/>
    </location>
</feature>
<evidence type="ECO:0000313" key="16">
    <source>
        <dbReference type="Proteomes" id="UP000002281"/>
    </source>
</evidence>
<evidence type="ECO:0000313" key="15">
    <source>
        <dbReference type="Ensembl" id="ENSECAP00000057460.1"/>
    </source>
</evidence>
<keyword evidence="4" id="KW-0479">Metal-binding</keyword>
<keyword evidence="7" id="KW-0408">Iron</keyword>
<dbReference type="GO" id="GO:0020037">
    <property type="term" value="F:heme binding"/>
    <property type="evidence" value="ECO:0000318"/>
    <property type="project" value="GO_Central"/>
</dbReference>
<dbReference type="GeneTree" id="ENSGT00390000017673"/>
<dbReference type="InterPro" id="IPR016053">
    <property type="entry name" value="Haem_Oase-like"/>
</dbReference>
<evidence type="ECO:0000256" key="13">
    <source>
        <dbReference type="SAM" id="MobiDB-lite"/>
    </source>
</evidence>
<dbReference type="PROSITE" id="PS00593">
    <property type="entry name" value="HEME_OXYGENASE"/>
    <property type="match status" value="1"/>
</dbReference>
<dbReference type="GO" id="GO:0006979">
    <property type="term" value="P:response to oxidative stress"/>
    <property type="evidence" value="ECO:0000318"/>
    <property type="project" value="GO_Central"/>
</dbReference>
<evidence type="ECO:0000256" key="8">
    <source>
        <dbReference type="ARBA" id="ARBA00037869"/>
    </source>
</evidence>
<evidence type="ECO:0000256" key="11">
    <source>
        <dbReference type="ARBA" id="ARBA00047547"/>
    </source>
</evidence>
<dbReference type="GO" id="GO:0005789">
    <property type="term" value="C:endoplasmic reticulum membrane"/>
    <property type="evidence" value="ECO:0007669"/>
    <property type="project" value="UniProtKB-SubCell"/>
</dbReference>
<dbReference type="GO" id="GO:0046872">
    <property type="term" value="F:metal ion binding"/>
    <property type="evidence" value="ECO:0007669"/>
    <property type="project" value="UniProtKB-KW"/>
</dbReference>
<dbReference type="InterPro" id="IPR016084">
    <property type="entry name" value="Haem_Oase-like_multi-hlx"/>
</dbReference>
<dbReference type="GO" id="GO:0004392">
    <property type="term" value="F:heme oxygenase (decyclizing) activity"/>
    <property type="evidence" value="ECO:0000318"/>
    <property type="project" value="GO_Central"/>
</dbReference>
<dbReference type="AlphaFoldDB" id="A0A9L0R3K7"/>
<comment type="subunit">
    <text evidence="10">Homodimer and higher order homooligomer. Oligomerization is crucial for its stability and function in the endoplasmic reticulum. Interacts with FLVCR2; this interaction is potentiated in the presence of heme.</text>
</comment>
<keyword evidence="17" id="KW-1267">Proteomics identification</keyword>
<evidence type="ECO:0000256" key="12">
    <source>
        <dbReference type="ARBA" id="ARBA00059879"/>
    </source>
</evidence>
<accession>A0A9L0R3K7</accession>
<reference evidence="15" key="3">
    <citation type="submission" date="2025-09" db="UniProtKB">
        <authorList>
            <consortium name="Ensembl"/>
        </authorList>
    </citation>
    <scope>IDENTIFICATION</scope>
    <source>
        <strain evidence="15">Thoroughbred</strain>
    </source>
</reference>
<evidence type="ECO:0000256" key="9">
    <source>
        <dbReference type="ARBA" id="ARBA00040247"/>
    </source>
</evidence>
<evidence type="ECO:0000256" key="7">
    <source>
        <dbReference type="ARBA" id="ARBA00023004"/>
    </source>
</evidence>
<dbReference type="SUPFAM" id="SSF48613">
    <property type="entry name" value="Heme oxygenase-like"/>
    <property type="match status" value="1"/>
</dbReference>
<keyword evidence="6" id="KW-0560">Oxidoreductase</keyword>
<dbReference type="InterPro" id="IPR018207">
    <property type="entry name" value="Haem_oxygenase_CS"/>
</dbReference>
<protein>
    <recommendedName>
        <fullName evidence="9">Heme oxygenase 1</fullName>
        <ecNumber evidence="2">1.14.14.18</ecNumber>
    </recommendedName>
</protein>
<keyword evidence="3" id="KW-0349">Heme</keyword>
<evidence type="ECO:0000256" key="14">
    <source>
        <dbReference type="SAM" id="Phobius"/>
    </source>
</evidence>
<evidence type="ECO:0000256" key="6">
    <source>
        <dbReference type="ARBA" id="ARBA00023002"/>
    </source>
</evidence>
<feature type="region of interest" description="Disordered" evidence="13">
    <location>
        <begin position="426"/>
        <end position="458"/>
    </location>
</feature>
<comment type="subcellular location">
    <subcellularLocation>
        <location evidence="8">Endoplasmic reticulum membrane</location>
        <topology evidence="8">Single-pass type IV membrane protein</topology>
        <orientation evidence="8">Cytoplasmic side</orientation>
    </subcellularLocation>
</comment>
<name>A0A9L0R3K7_HORSE</name>
<comment type="catalytic activity">
    <reaction evidence="11">
        <text>heme b + 3 reduced [NADPH--hemoprotein reductase] + 3 O2 = biliverdin IXalpha + CO + Fe(2+) + 3 oxidized [NADPH--hemoprotein reductase] + 3 H2O + H(+)</text>
        <dbReference type="Rhea" id="RHEA:21764"/>
        <dbReference type="Rhea" id="RHEA-COMP:11964"/>
        <dbReference type="Rhea" id="RHEA-COMP:11965"/>
        <dbReference type="ChEBI" id="CHEBI:15377"/>
        <dbReference type="ChEBI" id="CHEBI:15378"/>
        <dbReference type="ChEBI" id="CHEBI:15379"/>
        <dbReference type="ChEBI" id="CHEBI:17245"/>
        <dbReference type="ChEBI" id="CHEBI:29033"/>
        <dbReference type="ChEBI" id="CHEBI:57618"/>
        <dbReference type="ChEBI" id="CHEBI:57991"/>
        <dbReference type="ChEBI" id="CHEBI:58210"/>
        <dbReference type="ChEBI" id="CHEBI:60344"/>
        <dbReference type="EC" id="1.14.14.18"/>
    </reaction>
    <physiologicalReaction direction="left-to-right" evidence="11">
        <dbReference type="Rhea" id="RHEA:21765"/>
    </physiologicalReaction>
</comment>
<evidence type="ECO:0000256" key="4">
    <source>
        <dbReference type="ARBA" id="ARBA00022723"/>
    </source>
</evidence>
<dbReference type="Proteomes" id="UP000002281">
    <property type="component" value="Chromosome 28"/>
</dbReference>
<dbReference type="GO" id="GO:0043922">
    <property type="term" value="P:host-mediated suppression of viral transcription"/>
    <property type="evidence" value="ECO:0007669"/>
    <property type="project" value="UniProtKB-ARBA"/>
</dbReference>
<dbReference type="EC" id="1.14.14.18" evidence="2"/>
<sequence>MGYGGKLNTGTEKTATSALTWPPLPWGCPCVGSVLAKSGAPSWDEGYSWRTDWPLGERLGAGALASECHGFNPDSAITSCVTWGDYLTSLCFSVYTDKMELKMLIPCGAVVRSYTYFVFQGSYDRPPPPPPPGARGRGARAARVLQRGARGVGSAGGRAHVTRRGDKWTARPARHSHPPASSCLSGVVGAAPEPAERRRRMEHPQQPEDSMSQDLSEAVKAASREVHSQAENSEFMKNFQKGQVTRDGFKLLMASLYHIYTALEAEIEDNKENPVYAPLYFPEELHRRAALEQDMAFWYGPRWQEAIPYTKATRRYVRRLQEVGRTEPELLVAHAYTRYLGDLSGGQVLKKIAQKALDLPSSGEGVAFFTFPNVVSATKFKQLYRSRMNSLEMTPEVRHRVIEEVKSSFLLNIQLFEELQELLTRDTRDQSPSKAPELRRRAGSRAQDPTPSETPGGKLPLSILSPVPLLRWVLTLSFLVATVAVGLYAM</sequence>
<feature type="region of interest" description="Disordered" evidence="13">
    <location>
        <begin position="193"/>
        <end position="212"/>
    </location>
</feature>
<keyword evidence="16" id="KW-1185">Reference proteome</keyword>
<organism evidence="15 16">
    <name type="scientific">Equus caballus</name>
    <name type="common">Horse</name>
    <dbReference type="NCBI Taxonomy" id="9796"/>
    <lineage>
        <taxon>Eukaryota</taxon>
        <taxon>Metazoa</taxon>
        <taxon>Chordata</taxon>
        <taxon>Craniata</taxon>
        <taxon>Vertebrata</taxon>
        <taxon>Euteleostomi</taxon>
        <taxon>Mammalia</taxon>
        <taxon>Eutheria</taxon>
        <taxon>Laurasiatheria</taxon>
        <taxon>Perissodactyla</taxon>
        <taxon>Equidae</taxon>
        <taxon>Equus</taxon>
    </lineage>
</organism>
<reference evidence="15" key="2">
    <citation type="submission" date="2025-08" db="UniProtKB">
        <authorList>
            <consortium name="Ensembl"/>
        </authorList>
    </citation>
    <scope>IDENTIFICATION</scope>
    <source>
        <strain evidence="15">Thoroughbred</strain>
    </source>
</reference>
<dbReference type="Gene3D" id="1.20.910.10">
    <property type="entry name" value="Heme oxygenase-like"/>
    <property type="match status" value="1"/>
</dbReference>
<keyword evidence="14" id="KW-0812">Transmembrane</keyword>
<dbReference type="SMR" id="A0A9L0R3K7"/>
<comment type="similarity">
    <text evidence="1">Belongs to the heme oxygenase family.</text>
</comment>
<feature type="region of interest" description="Disordered" evidence="13">
    <location>
        <begin position="149"/>
        <end position="188"/>
    </location>
</feature>
<evidence type="ECO:0000256" key="10">
    <source>
        <dbReference type="ARBA" id="ARBA00046441"/>
    </source>
</evidence>
<reference evidence="15 16" key="1">
    <citation type="journal article" date="2009" name="Science">
        <title>Genome sequence, comparative analysis, and population genetics of the domestic horse.</title>
        <authorList>
            <consortium name="Broad Institute Genome Sequencing Platform"/>
            <consortium name="Broad Institute Whole Genome Assembly Team"/>
            <person name="Wade C.M."/>
            <person name="Giulotto E."/>
            <person name="Sigurdsson S."/>
            <person name="Zoli M."/>
            <person name="Gnerre S."/>
            <person name="Imsland F."/>
            <person name="Lear T.L."/>
            <person name="Adelson D.L."/>
            <person name="Bailey E."/>
            <person name="Bellone R.R."/>
            <person name="Bloecker H."/>
            <person name="Distl O."/>
            <person name="Edgar R.C."/>
            <person name="Garber M."/>
            <person name="Leeb T."/>
            <person name="Mauceli E."/>
            <person name="MacLeod J.N."/>
            <person name="Penedo M.C.T."/>
            <person name="Raison J.M."/>
            <person name="Sharpe T."/>
            <person name="Vogel J."/>
            <person name="Andersson L."/>
            <person name="Antczak D.F."/>
            <person name="Biagi T."/>
            <person name="Binns M.M."/>
            <person name="Chowdhary B.P."/>
            <person name="Coleman S.J."/>
            <person name="Della Valle G."/>
            <person name="Fryc S."/>
            <person name="Guerin G."/>
            <person name="Hasegawa T."/>
            <person name="Hill E.W."/>
            <person name="Jurka J."/>
            <person name="Kiialainen A."/>
            <person name="Lindgren G."/>
            <person name="Liu J."/>
            <person name="Magnani E."/>
            <person name="Mickelson J.R."/>
            <person name="Murray J."/>
            <person name="Nergadze S.G."/>
            <person name="Onofrio R."/>
            <person name="Pedroni S."/>
            <person name="Piras M.F."/>
            <person name="Raudsepp T."/>
            <person name="Rocchi M."/>
            <person name="Roeed K.H."/>
            <person name="Ryder O.A."/>
            <person name="Searle S."/>
            <person name="Skow L."/>
            <person name="Swinburne J.E."/>
            <person name="Syvaenen A.C."/>
            <person name="Tozaki T."/>
            <person name="Valberg S.J."/>
            <person name="Vaudin M."/>
            <person name="White J.R."/>
            <person name="Zody M.C."/>
            <person name="Lander E.S."/>
            <person name="Lindblad-Toh K."/>
        </authorList>
    </citation>
    <scope>NUCLEOTIDE SEQUENCE [LARGE SCALE GENOMIC DNA]</scope>
    <source>
        <strain evidence="15 16">Thoroughbred</strain>
    </source>
</reference>
<dbReference type="GO" id="GO:1903901">
    <property type="term" value="P:negative regulation of viral life cycle"/>
    <property type="evidence" value="ECO:0007669"/>
    <property type="project" value="UniProtKB-ARBA"/>
</dbReference>
<keyword evidence="14" id="KW-0472">Membrane</keyword>